<dbReference type="PANTHER" id="PTHR33175">
    <property type="entry name" value="DNA-BINDING PROTEIN HU"/>
    <property type="match status" value="1"/>
</dbReference>
<dbReference type="AlphaFoldDB" id="A0A9J7AU81"/>
<reference evidence="5" key="1">
    <citation type="submission" date="2022-08" db="EMBL/GenBank/DDBJ databases">
        <title>Nisaea acidiphila sp. nov., isolated from a marine algal debris and emended description of the genus Nisaea Urios et al. 2008.</title>
        <authorList>
            <person name="Kwon K."/>
        </authorList>
    </citation>
    <scope>NUCLEOTIDE SEQUENCE</scope>
    <source>
        <strain evidence="5">MEBiC11861</strain>
    </source>
</reference>
<dbReference type="PRINTS" id="PR01727">
    <property type="entry name" value="DNABINDINGHU"/>
</dbReference>
<dbReference type="SUPFAM" id="SSF47729">
    <property type="entry name" value="IHF-like DNA-binding proteins"/>
    <property type="match status" value="1"/>
</dbReference>
<protein>
    <submittedName>
        <fullName evidence="5">HU family DNA-binding protein</fullName>
    </submittedName>
</protein>
<dbReference type="KEGG" id="naci:NUH88_02960"/>
<name>A0A9J7AU81_9PROT</name>
<organism evidence="5 6">
    <name type="scientific">Nisaea acidiphila</name>
    <dbReference type="NCBI Taxonomy" id="1862145"/>
    <lineage>
        <taxon>Bacteria</taxon>
        <taxon>Pseudomonadati</taxon>
        <taxon>Pseudomonadota</taxon>
        <taxon>Alphaproteobacteria</taxon>
        <taxon>Rhodospirillales</taxon>
        <taxon>Thalassobaculaceae</taxon>
        <taxon>Nisaea</taxon>
    </lineage>
</organism>
<dbReference type="GO" id="GO:0030261">
    <property type="term" value="P:chromosome condensation"/>
    <property type="evidence" value="ECO:0007669"/>
    <property type="project" value="UniProtKB-KW"/>
</dbReference>
<accession>A0A9J7AU81</accession>
<sequence length="91" mass="9222">MNKSELSAAVASKTGLTQAQAEAAVNGVIDAVTDTLKKGGDVRLVGFGTFSVSERAATTGRNPRTGETIKIAASKQAKFKAGQALKSAVNG</sequence>
<evidence type="ECO:0000256" key="2">
    <source>
        <dbReference type="ARBA" id="ARBA00023067"/>
    </source>
</evidence>
<dbReference type="Pfam" id="PF00216">
    <property type="entry name" value="Bac_DNA_binding"/>
    <property type="match status" value="1"/>
</dbReference>
<evidence type="ECO:0000256" key="4">
    <source>
        <dbReference type="RuleBase" id="RU003939"/>
    </source>
</evidence>
<dbReference type="InterPro" id="IPR010992">
    <property type="entry name" value="IHF-like_DNA-bd_dom_sf"/>
</dbReference>
<evidence type="ECO:0000256" key="1">
    <source>
        <dbReference type="ARBA" id="ARBA00010529"/>
    </source>
</evidence>
<dbReference type="GO" id="GO:0003677">
    <property type="term" value="F:DNA binding"/>
    <property type="evidence" value="ECO:0007669"/>
    <property type="project" value="UniProtKB-KW"/>
</dbReference>
<comment type="similarity">
    <text evidence="1 4">Belongs to the bacterial histone-like protein family.</text>
</comment>
<evidence type="ECO:0000256" key="3">
    <source>
        <dbReference type="ARBA" id="ARBA00023125"/>
    </source>
</evidence>
<dbReference type="InterPro" id="IPR020816">
    <property type="entry name" value="Histone-like_DNA-bd_CS"/>
</dbReference>
<dbReference type="PROSITE" id="PS00045">
    <property type="entry name" value="HISTONE_LIKE"/>
    <property type="match status" value="1"/>
</dbReference>
<dbReference type="Gene3D" id="4.10.520.10">
    <property type="entry name" value="IHF-like DNA-binding proteins"/>
    <property type="match status" value="1"/>
</dbReference>
<dbReference type="CDD" id="cd13831">
    <property type="entry name" value="HU"/>
    <property type="match status" value="1"/>
</dbReference>
<dbReference type="PANTHER" id="PTHR33175:SF3">
    <property type="entry name" value="DNA-BINDING PROTEIN HU-BETA"/>
    <property type="match status" value="1"/>
</dbReference>
<keyword evidence="3 5" id="KW-0238">DNA-binding</keyword>
<evidence type="ECO:0000313" key="5">
    <source>
        <dbReference type="EMBL" id="UUX50662.1"/>
    </source>
</evidence>
<keyword evidence="6" id="KW-1185">Reference proteome</keyword>
<evidence type="ECO:0000313" key="6">
    <source>
        <dbReference type="Proteomes" id="UP001060336"/>
    </source>
</evidence>
<dbReference type="GO" id="GO:0005829">
    <property type="term" value="C:cytosol"/>
    <property type="evidence" value="ECO:0007669"/>
    <property type="project" value="TreeGrafter"/>
</dbReference>
<dbReference type="EMBL" id="CP102480">
    <property type="protein sequence ID" value="UUX50662.1"/>
    <property type="molecule type" value="Genomic_DNA"/>
</dbReference>
<dbReference type="Proteomes" id="UP001060336">
    <property type="component" value="Chromosome"/>
</dbReference>
<dbReference type="InterPro" id="IPR000119">
    <property type="entry name" value="Hist_DNA-bd"/>
</dbReference>
<gene>
    <name evidence="5" type="ORF">NUH88_02960</name>
</gene>
<proteinExistence type="inferred from homology"/>
<keyword evidence="2" id="KW-0226">DNA condensation</keyword>
<dbReference type="RefSeq" id="WP_257769872.1">
    <property type="nucleotide sequence ID" value="NZ_CP102480.1"/>
</dbReference>
<dbReference type="GO" id="GO:0030527">
    <property type="term" value="F:structural constituent of chromatin"/>
    <property type="evidence" value="ECO:0007669"/>
    <property type="project" value="InterPro"/>
</dbReference>
<dbReference type="SMART" id="SM00411">
    <property type="entry name" value="BHL"/>
    <property type="match status" value="1"/>
</dbReference>